<keyword evidence="2 4" id="KW-0697">Rotamase</keyword>
<dbReference type="GO" id="GO:0003755">
    <property type="term" value="F:peptidyl-prolyl cis-trans isomerase activity"/>
    <property type="evidence" value="ECO:0007669"/>
    <property type="project" value="UniProtKB-UniRule"/>
</dbReference>
<dbReference type="SUPFAM" id="SSF50891">
    <property type="entry name" value="Cyclophilin-like"/>
    <property type="match status" value="1"/>
</dbReference>
<dbReference type="EMBL" id="NIHT01000009">
    <property type="protein sequence ID" value="PLT75818.1"/>
    <property type="molecule type" value="Genomic_DNA"/>
</dbReference>
<feature type="chain" id="PRO_5041759280" description="Peptidyl-prolyl cis-trans isomerase" evidence="4">
    <location>
        <begin position="24"/>
        <end position="208"/>
    </location>
</feature>
<organism evidence="8 10">
    <name type="scientific">Mediterraneibacter gnavus</name>
    <name type="common">Ruminococcus gnavus</name>
    <dbReference type="NCBI Taxonomy" id="33038"/>
    <lineage>
        <taxon>Bacteria</taxon>
        <taxon>Bacillati</taxon>
        <taxon>Bacillota</taxon>
        <taxon>Clostridia</taxon>
        <taxon>Lachnospirales</taxon>
        <taxon>Lachnospiraceae</taxon>
        <taxon>Mediterraneibacter</taxon>
    </lineage>
</organism>
<evidence type="ECO:0000313" key="10">
    <source>
        <dbReference type="Proteomes" id="UP000235093"/>
    </source>
</evidence>
<dbReference type="EMBL" id="JAJBOM010000037">
    <property type="protein sequence ID" value="MCB5620844.1"/>
    <property type="molecule type" value="Genomic_DNA"/>
</dbReference>
<dbReference type="PRINTS" id="PR00153">
    <property type="entry name" value="CSAPPISMRASE"/>
</dbReference>
<comment type="catalytic activity">
    <reaction evidence="4">
        <text>[protein]-peptidylproline (omega=180) = [protein]-peptidylproline (omega=0)</text>
        <dbReference type="Rhea" id="RHEA:16237"/>
        <dbReference type="Rhea" id="RHEA-COMP:10747"/>
        <dbReference type="Rhea" id="RHEA-COMP:10748"/>
        <dbReference type="ChEBI" id="CHEBI:83833"/>
        <dbReference type="ChEBI" id="CHEBI:83834"/>
        <dbReference type="EC" id="5.2.1.8"/>
    </reaction>
</comment>
<dbReference type="EMBL" id="QRWQ01000003">
    <property type="protein sequence ID" value="RGT40469.1"/>
    <property type="molecule type" value="Genomic_DNA"/>
</dbReference>
<comment type="function">
    <text evidence="1 4">PPIases accelerate the folding of proteins. It catalyzes the cis-trans isomerization of proline imidic peptide bonds in oligopeptides.</text>
</comment>
<comment type="caution">
    <text evidence="8">The sequence shown here is derived from an EMBL/GenBank/DDBJ whole genome shotgun (WGS) entry which is preliminary data.</text>
</comment>
<dbReference type="InterPro" id="IPR002130">
    <property type="entry name" value="Cyclophilin-type_PPIase_dom"/>
</dbReference>
<dbReference type="InterPro" id="IPR044666">
    <property type="entry name" value="Cyclophilin_A-like"/>
</dbReference>
<evidence type="ECO:0000256" key="2">
    <source>
        <dbReference type="ARBA" id="ARBA00023110"/>
    </source>
</evidence>
<dbReference type="PROSITE" id="PS50072">
    <property type="entry name" value="CSA_PPIASE_2"/>
    <property type="match status" value="1"/>
</dbReference>
<dbReference type="RefSeq" id="WP_101883922.1">
    <property type="nucleotide sequence ID" value="NZ_CP176629.1"/>
</dbReference>
<feature type="signal peptide" evidence="4">
    <location>
        <begin position="1"/>
        <end position="23"/>
    </location>
</feature>
<dbReference type="PROSITE" id="PS51257">
    <property type="entry name" value="PROKAR_LIPOPROTEIN"/>
    <property type="match status" value="1"/>
</dbReference>
<evidence type="ECO:0000313" key="9">
    <source>
        <dbReference type="EMBL" id="RGT40469.1"/>
    </source>
</evidence>
<reference evidence="9 11" key="2">
    <citation type="submission" date="2018-08" db="EMBL/GenBank/DDBJ databases">
        <title>A genome reference for cultivated species of the human gut microbiota.</title>
        <authorList>
            <person name="Zou Y."/>
            <person name="Xue W."/>
            <person name="Luo G."/>
        </authorList>
    </citation>
    <scope>NUCLEOTIDE SEQUENCE [LARGE SCALE GENOMIC DNA]</scope>
    <source>
        <strain evidence="9 11">AF19-16AC</strain>
    </source>
</reference>
<protein>
    <recommendedName>
        <fullName evidence="4">Peptidyl-prolyl cis-trans isomerase</fullName>
        <shortName evidence="4">PPIase</shortName>
        <ecNumber evidence="4">5.2.1.8</ecNumber>
    </recommendedName>
</protein>
<dbReference type="InterPro" id="IPR029000">
    <property type="entry name" value="Cyclophilin-like_dom_sf"/>
</dbReference>
<evidence type="ECO:0000256" key="4">
    <source>
        <dbReference type="RuleBase" id="RU363019"/>
    </source>
</evidence>
<evidence type="ECO:0000313" key="11">
    <source>
        <dbReference type="Proteomes" id="UP000283834"/>
    </source>
</evidence>
<comment type="similarity">
    <text evidence="4">Belongs to the cyclophilin-type PPIase family.</text>
</comment>
<evidence type="ECO:0000259" key="6">
    <source>
        <dbReference type="PROSITE" id="PS50072"/>
    </source>
</evidence>
<feature type="domain" description="PPIase cyclophilin-type" evidence="6">
    <location>
        <begin position="54"/>
        <end position="208"/>
    </location>
</feature>
<sequence>MKRKIGIAAAIILALFVVTGCQKQEETPKKSEQKKTEASEELLSGTHHAEIQVKDYGTITVELDADTAQITVTNFVNLAKDGFYDNLTFHRIMDGFMIQGGDPNGDGTGGADQTIKGEFSSNGVENEISHTRGTISMARAQDPDSASSQFFIVQEDSDYLDGNYAAFGHVTSGMEIVDQICKDVPVEDDNGTVKAENQPVIEKITITD</sequence>
<reference evidence="8 10" key="1">
    <citation type="journal article" date="2017" name="Genome Med.">
        <title>A novel Ruminococcus gnavus clade enriched in inflammatory bowel disease patients.</title>
        <authorList>
            <person name="Hall A.B."/>
            <person name="Yassour M."/>
            <person name="Sauk J."/>
            <person name="Garner A."/>
            <person name="Jiang X."/>
            <person name="Arthur T."/>
            <person name="Lagoudas G.K."/>
            <person name="Vatanen T."/>
            <person name="Fornelos N."/>
            <person name="Wilson R."/>
            <person name="Bertha M."/>
            <person name="Cohen M."/>
            <person name="Garber J."/>
            <person name="Khalili H."/>
            <person name="Gevers D."/>
            <person name="Ananthakrishnan A.N."/>
            <person name="Kugathasan S."/>
            <person name="Lander E.S."/>
            <person name="Blainey P."/>
            <person name="Vlamakis H."/>
            <person name="Xavier R.J."/>
            <person name="Huttenhower C."/>
        </authorList>
    </citation>
    <scope>NUCLEOTIDE SEQUENCE [LARGE SCALE GENOMIC DNA]</scope>
    <source>
        <strain evidence="8 10">RJX1125</strain>
    </source>
</reference>
<keyword evidence="3 4" id="KW-0413">Isomerase</keyword>
<dbReference type="GO" id="GO:0006457">
    <property type="term" value="P:protein folding"/>
    <property type="evidence" value="ECO:0007669"/>
    <property type="project" value="InterPro"/>
</dbReference>
<gene>
    <name evidence="8" type="ORF">CDL23_07340</name>
    <name evidence="9" type="ORF">DWX36_04425</name>
    <name evidence="7" type="ORF">LIQ08_17080</name>
</gene>
<evidence type="ECO:0000256" key="1">
    <source>
        <dbReference type="ARBA" id="ARBA00002388"/>
    </source>
</evidence>
<dbReference type="EC" id="5.2.1.8" evidence="4"/>
<evidence type="ECO:0000313" key="7">
    <source>
        <dbReference type="EMBL" id="MCB5620844.1"/>
    </source>
</evidence>
<name>A0A2N5PL31_MEDGN</name>
<accession>A0A2N5PL31</accession>
<dbReference type="AlphaFoldDB" id="A0A2N5PL31"/>
<dbReference type="Proteomes" id="UP001297370">
    <property type="component" value="Unassembled WGS sequence"/>
</dbReference>
<dbReference type="PANTHER" id="PTHR45625">
    <property type="entry name" value="PEPTIDYL-PROLYL CIS-TRANS ISOMERASE-RELATED"/>
    <property type="match status" value="1"/>
</dbReference>
<dbReference type="PANTHER" id="PTHR45625:SF4">
    <property type="entry name" value="PEPTIDYLPROLYL ISOMERASE DOMAIN AND WD REPEAT-CONTAINING PROTEIN 1"/>
    <property type="match status" value="1"/>
</dbReference>
<evidence type="ECO:0000256" key="3">
    <source>
        <dbReference type="ARBA" id="ARBA00023235"/>
    </source>
</evidence>
<dbReference type="InterPro" id="IPR020892">
    <property type="entry name" value="Cyclophilin-type_PPIase_CS"/>
</dbReference>
<evidence type="ECO:0000313" key="8">
    <source>
        <dbReference type="EMBL" id="PLT75818.1"/>
    </source>
</evidence>
<reference evidence="7" key="3">
    <citation type="submission" date="2021-10" db="EMBL/GenBank/DDBJ databases">
        <title>Collection of gut derived symbiotic bacterial strains cultured from healthy donors.</title>
        <authorList>
            <person name="Lin H."/>
            <person name="Littmann E."/>
            <person name="Claire K."/>
            <person name="Pamer E."/>
        </authorList>
    </citation>
    <scope>NUCLEOTIDE SEQUENCE</scope>
    <source>
        <strain evidence="7">MSK.23.18</strain>
    </source>
</reference>
<dbReference type="Proteomes" id="UP000235093">
    <property type="component" value="Unassembled WGS sequence"/>
</dbReference>
<keyword evidence="4" id="KW-0732">Signal</keyword>
<dbReference type="Proteomes" id="UP000283834">
    <property type="component" value="Unassembled WGS sequence"/>
</dbReference>
<feature type="region of interest" description="Disordered" evidence="5">
    <location>
        <begin position="25"/>
        <end position="44"/>
    </location>
</feature>
<dbReference type="Gene3D" id="2.40.100.10">
    <property type="entry name" value="Cyclophilin-like"/>
    <property type="match status" value="1"/>
</dbReference>
<proteinExistence type="inferred from homology"/>
<feature type="compositionally biased region" description="Basic and acidic residues" evidence="5">
    <location>
        <begin position="25"/>
        <end position="38"/>
    </location>
</feature>
<evidence type="ECO:0000256" key="5">
    <source>
        <dbReference type="SAM" id="MobiDB-lite"/>
    </source>
</evidence>
<dbReference type="Pfam" id="PF00160">
    <property type="entry name" value="Pro_isomerase"/>
    <property type="match status" value="1"/>
</dbReference>
<dbReference type="CDD" id="cd00317">
    <property type="entry name" value="cyclophilin"/>
    <property type="match status" value="1"/>
</dbReference>
<dbReference type="PROSITE" id="PS00170">
    <property type="entry name" value="CSA_PPIASE_1"/>
    <property type="match status" value="1"/>
</dbReference>